<name>D3LVH8_9FIRM</name>
<protein>
    <submittedName>
        <fullName evidence="1">Uncharacterized protein</fullName>
    </submittedName>
</protein>
<accession>D3LVH8</accession>
<sequence length="123" mass="14678">MVRKFTNCVRCGAETKRGARFCEECTERMMDEWQCDRLPTECIVCGKHLSNRQGVFCGYKCEEYLLESFKKYVMERFEWKVKAKPFDDVRTKDIDLEIARKKGMTYGEYMAQKYIKEHGGKRQ</sequence>
<dbReference type="AlphaFoldDB" id="D3LVH8"/>
<comment type="caution">
    <text evidence="1">The sequence shown here is derived from an EMBL/GenBank/DDBJ whole genome shotgun (WGS) entry which is preliminary data.</text>
</comment>
<evidence type="ECO:0000313" key="2">
    <source>
        <dbReference type="Proteomes" id="UP000003242"/>
    </source>
</evidence>
<gene>
    <name evidence="1" type="ORF">HMPREF0889_0302</name>
</gene>
<organism evidence="1 2">
    <name type="scientific">Megasphaera lornae</name>
    <dbReference type="NCBI Taxonomy" id="1000568"/>
    <lineage>
        <taxon>Bacteria</taxon>
        <taxon>Bacillati</taxon>
        <taxon>Bacillota</taxon>
        <taxon>Negativicutes</taxon>
        <taxon>Veillonellales</taxon>
        <taxon>Veillonellaceae</taxon>
        <taxon>Megasphaera</taxon>
    </lineage>
</organism>
<dbReference type="RefSeq" id="WP_009369838.1">
    <property type="nucleotide sequence ID" value="NZ_ADGP01000020.1"/>
</dbReference>
<reference evidence="2" key="1">
    <citation type="submission" date="2009-12" db="EMBL/GenBank/DDBJ databases">
        <title>Sequence of Clostridiales genomosp. BVAB3 str. UPII9-5.</title>
        <authorList>
            <person name="Madupu R."/>
            <person name="Durkin A.S."/>
            <person name="Torralba M."/>
            <person name="Methe B."/>
            <person name="Sutton G.G."/>
            <person name="Strausberg R.L."/>
            <person name="Nelson K.E."/>
        </authorList>
    </citation>
    <scope>NUCLEOTIDE SEQUENCE [LARGE SCALE GENOMIC DNA]</scope>
    <source>
        <strain evidence="2">28L</strain>
    </source>
</reference>
<dbReference type="Proteomes" id="UP000003242">
    <property type="component" value="Unassembled WGS sequence"/>
</dbReference>
<proteinExistence type="predicted"/>
<dbReference type="STRING" id="699218.HMPREF0889_0302"/>
<evidence type="ECO:0000313" key="1">
    <source>
        <dbReference type="EMBL" id="EFD93905.1"/>
    </source>
</evidence>
<dbReference type="EMBL" id="ADGP01000020">
    <property type="protein sequence ID" value="EFD93905.1"/>
    <property type="molecule type" value="Genomic_DNA"/>
</dbReference>